<dbReference type="GO" id="GO:0005739">
    <property type="term" value="C:mitochondrion"/>
    <property type="evidence" value="ECO:0007669"/>
    <property type="project" value="UniProtKB-SubCell"/>
</dbReference>
<comment type="subcellular location">
    <subcellularLocation>
        <location evidence="1">Mitochondrion</location>
    </subcellularLocation>
</comment>
<keyword evidence="10" id="KW-1185">Reference proteome</keyword>
<evidence type="ECO:0000256" key="6">
    <source>
        <dbReference type="ARBA" id="ARBA00037985"/>
    </source>
</evidence>
<comment type="caution">
    <text evidence="9">The sequence shown here is derived from an EMBL/GenBank/DDBJ whole genome shotgun (WGS) entry which is preliminary data.</text>
</comment>
<gene>
    <name evidence="9" type="ORF">EB796_016225</name>
</gene>
<dbReference type="InterPro" id="IPR010793">
    <property type="entry name" value="Ribosomal_mL37/mL65"/>
</dbReference>
<dbReference type="GO" id="GO:0003735">
    <property type="term" value="F:structural constituent of ribosome"/>
    <property type="evidence" value="ECO:0007669"/>
    <property type="project" value="InterPro"/>
</dbReference>
<evidence type="ECO:0000256" key="7">
    <source>
        <dbReference type="ARBA" id="ARBA00039442"/>
    </source>
</evidence>
<keyword evidence="2" id="KW-0809">Transit peptide</keyword>
<evidence type="ECO:0000256" key="8">
    <source>
        <dbReference type="ARBA" id="ARBA00041617"/>
    </source>
</evidence>
<proteinExistence type="inferred from homology"/>
<evidence type="ECO:0000313" key="10">
    <source>
        <dbReference type="Proteomes" id="UP000593567"/>
    </source>
</evidence>
<dbReference type="PANTHER" id="PTHR15889">
    <property type="entry name" value="MITOCHONDRIAL RIBOSOMAL PROTEIN L37"/>
    <property type="match status" value="1"/>
</dbReference>
<dbReference type="AlphaFoldDB" id="A0A7J7JGJ8"/>
<keyword evidence="3" id="KW-0689">Ribosomal protein</keyword>
<evidence type="ECO:0000256" key="3">
    <source>
        <dbReference type="ARBA" id="ARBA00022980"/>
    </source>
</evidence>
<dbReference type="Proteomes" id="UP000593567">
    <property type="component" value="Unassembled WGS sequence"/>
</dbReference>
<accession>A0A7J7JGJ8</accession>
<reference evidence="9" key="1">
    <citation type="submission" date="2020-06" db="EMBL/GenBank/DDBJ databases">
        <title>Draft genome of Bugula neritina, a colonial animal packing powerful symbionts and potential medicines.</title>
        <authorList>
            <person name="Rayko M."/>
        </authorList>
    </citation>
    <scope>NUCLEOTIDE SEQUENCE [LARGE SCALE GENOMIC DNA]</scope>
    <source>
        <strain evidence="9">Kwan_BN1</strain>
    </source>
</reference>
<keyword evidence="4" id="KW-0496">Mitochondrion</keyword>
<dbReference type="GO" id="GO:1990904">
    <property type="term" value="C:ribonucleoprotein complex"/>
    <property type="evidence" value="ECO:0007669"/>
    <property type="project" value="UniProtKB-KW"/>
</dbReference>
<evidence type="ECO:0000313" key="9">
    <source>
        <dbReference type="EMBL" id="KAF6025449.1"/>
    </source>
</evidence>
<dbReference type="PANTHER" id="PTHR15889:SF2">
    <property type="entry name" value="LARGE RIBOSOMAL SUBUNIT PROTEIN ML37"/>
    <property type="match status" value="1"/>
</dbReference>
<dbReference type="EMBL" id="VXIV02002458">
    <property type="protein sequence ID" value="KAF6025449.1"/>
    <property type="molecule type" value="Genomic_DNA"/>
</dbReference>
<organism evidence="9 10">
    <name type="scientific">Bugula neritina</name>
    <name type="common">Brown bryozoan</name>
    <name type="synonym">Sertularia neritina</name>
    <dbReference type="NCBI Taxonomy" id="10212"/>
    <lineage>
        <taxon>Eukaryota</taxon>
        <taxon>Metazoa</taxon>
        <taxon>Spiralia</taxon>
        <taxon>Lophotrochozoa</taxon>
        <taxon>Bryozoa</taxon>
        <taxon>Gymnolaemata</taxon>
        <taxon>Cheilostomatida</taxon>
        <taxon>Flustrina</taxon>
        <taxon>Buguloidea</taxon>
        <taxon>Bugulidae</taxon>
        <taxon>Bugula</taxon>
    </lineage>
</organism>
<dbReference type="InterPro" id="IPR052482">
    <property type="entry name" value="mtLSU_mL37"/>
</dbReference>
<evidence type="ECO:0000256" key="2">
    <source>
        <dbReference type="ARBA" id="ARBA00022946"/>
    </source>
</evidence>
<evidence type="ECO:0000256" key="1">
    <source>
        <dbReference type="ARBA" id="ARBA00004173"/>
    </source>
</evidence>
<keyword evidence="5" id="KW-0687">Ribonucleoprotein</keyword>
<sequence>MKEMGINPVDPTVDFFPTKKKVWIPPDDPRFMFPPRPEDDPDWKPTKVYSCDNSVKLWEGLRQAQLLTNTLVQHQLPADILARSAELAHPDQDHMMQRIIMQANLWDTSREKLPRRKKPEDISVWNYKAEYGIPQSRIVDVLLRSMIQKCNQLLALKEADSVFSRYLIERHRLHTQYTFDNLPIHLTSRSNYLLTSTKPLERFASVNEVKETAGSHINNIFPVSSLVDLVKTNIYKSENCVGYLSDFKYKHHHTLFLEYDTDWTMDIRHANAILMSYAHCLEMARMQHAETTLINNPICVQTIHTDGISFGYTCFQLNTTISNTQAEELGYSTRRNIAWVDDDLLFAKNIPRRSMLRDTTYTNYNPHVMQKVLGMIGRQ</sequence>
<evidence type="ECO:0000256" key="4">
    <source>
        <dbReference type="ARBA" id="ARBA00023128"/>
    </source>
</evidence>
<name>A0A7J7JGJ8_BUGNE</name>
<dbReference type="OrthoDB" id="5835618at2759"/>
<evidence type="ECO:0000256" key="5">
    <source>
        <dbReference type="ARBA" id="ARBA00023274"/>
    </source>
</evidence>
<dbReference type="GO" id="GO:0005840">
    <property type="term" value="C:ribosome"/>
    <property type="evidence" value="ECO:0007669"/>
    <property type="project" value="UniProtKB-KW"/>
</dbReference>
<dbReference type="Pfam" id="PF07147">
    <property type="entry name" value="PDCD9"/>
    <property type="match status" value="1"/>
</dbReference>
<comment type="similarity">
    <text evidence="6">Belongs to the mitochondrion-specific ribosomal protein mL37 family.</text>
</comment>
<protein>
    <recommendedName>
        <fullName evidence="7">Large ribosomal subunit protein mL37</fullName>
    </recommendedName>
    <alternativeName>
        <fullName evidence="8">39S ribosomal protein L37, mitochondrial</fullName>
    </alternativeName>
</protein>
<dbReference type="GO" id="GO:0006412">
    <property type="term" value="P:translation"/>
    <property type="evidence" value="ECO:0007669"/>
    <property type="project" value="InterPro"/>
</dbReference>